<proteinExistence type="predicted"/>
<dbReference type="AlphaFoldDB" id="A0A1I5USW9"/>
<dbReference type="Proteomes" id="UP000243106">
    <property type="component" value="Unassembled WGS sequence"/>
</dbReference>
<dbReference type="RefSeq" id="WP_093008887.1">
    <property type="nucleotide sequence ID" value="NZ_FOXV01000001.1"/>
</dbReference>
<sequence>MLADAFRSTEPKASRWYQITAEKVAAFADASEDWQGIHLEKGAAQVAGFDGPVAHGFFAVSMLSAMLYDVLPDLPPGAWSVNYGFDRIRFVAPVAVGSRIRGHFQISETQERENGVLLRWDVSVERDGEDKPALVADWLNLVSWKEE</sequence>
<dbReference type="InterPro" id="IPR029069">
    <property type="entry name" value="HotDog_dom_sf"/>
</dbReference>
<keyword evidence="3" id="KW-1185">Reference proteome</keyword>
<dbReference type="STRING" id="93684.SAMN05421853_101155"/>
<accession>A0A1I5USW9</accession>
<evidence type="ECO:0000313" key="2">
    <source>
        <dbReference type="EMBL" id="SFP98351.1"/>
    </source>
</evidence>
<dbReference type="EMBL" id="FOXV01000001">
    <property type="protein sequence ID" value="SFP98351.1"/>
    <property type="molecule type" value="Genomic_DNA"/>
</dbReference>
<dbReference type="PANTHER" id="PTHR42993:SF1">
    <property type="entry name" value="MAOC-LIKE DEHYDRATASE DOMAIN-CONTAINING PROTEIN"/>
    <property type="match status" value="1"/>
</dbReference>
<dbReference type="Pfam" id="PF01575">
    <property type="entry name" value="MaoC_dehydratas"/>
    <property type="match status" value="1"/>
</dbReference>
<evidence type="ECO:0000259" key="1">
    <source>
        <dbReference type="Pfam" id="PF01575"/>
    </source>
</evidence>
<feature type="domain" description="MaoC-like" evidence="1">
    <location>
        <begin position="9"/>
        <end position="115"/>
    </location>
</feature>
<protein>
    <submittedName>
        <fullName evidence="2">Acyl dehydratase</fullName>
    </submittedName>
</protein>
<name>A0A1I5USW9_9RHOB</name>
<dbReference type="InterPro" id="IPR002539">
    <property type="entry name" value="MaoC-like_dom"/>
</dbReference>
<reference evidence="3" key="1">
    <citation type="submission" date="2016-10" db="EMBL/GenBank/DDBJ databases">
        <authorList>
            <person name="Varghese N."/>
            <person name="Submissions S."/>
        </authorList>
    </citation>
    <scope>NUCLEOTIDE SEQUENCE [LARGE SCALE GENOMIC DNA]</scope>
    <source>
        <strain evidence="3">JCM 10271</strain>
    </source>
</reference>
<evidence type="ECO:0000313" key="3">
    <source>
        <dbReference type="Proteomes" id="UP000243106"/>
    </source>
</evidence>
<dbReference type="Gene3D" id="3.10.129.10">
    <property type="entry name" value="Hotdog Thioesterase"/>
    <property type="match status" value="1"/>
</dbReference>
<gene>
    <name evidence="2" type="ORF">SAMN05421853_101155</name>
</gene>
<dbReference type="SUPFAM" id="SSF54637">
    <property type="entry name" value="Thioesterase/thiol ester dehydrase-isomerase"/>
    <property type="match status" value="1"/>
</dbReference>
<organism evidence="2 3">
    <name type="scientific">Roseivivax halotolerans</name>
    <dbReference type="NCBI Taxonomy" id="93684"/>
    <lineage>
        <taxon>Bacteria</taxon>
        <taxon>Pseudomonadati</taxon>
        <taxon>Pseudomonadota</taxon>
        <taxon>Alphaproteobacteria</taxon>
        <taxon>Rhodobacterales</taxon>
        <taxon>Roseobacteraceae</taxon>
        <taxon>Roseivivax</taxon>
    </lineage>
</organism>
<dbReference type="PANTHER" id="PTHR42993">
    <property type="entry name" value="MAOC-LIKE DEHYDRATASE DOMAIN-CONTAINING PROTEIN"/>
    <property type="match status" value="1"/>
</dbReference>